<accession>A0A235B8I0</accession>
<dbReference type="EMBL" id="NOWF01000003">
    <property type="protein sequence ID" value="OYD08532.1"/>
    <property type="molecule type" value="Genomic_DNA"/>
</dbReference>
<evidence type="ECO:0000313" key="1">
    <source>
        <dbReference type="EMBL" id="OYD08532.1"/>
    </source>
</evidence>
<comment type="caution">
    <text evidence="1">The sequence shown here is derived from an EMBL/GenBank/DDBJ whole genome shotgun (WGS) entry which is preliminary data.</text>
</comment>
<dbReference type="RefSeq" id="WP_094263837.1">
    <property type="nucleotide sequence ID" value="NZ_NOWF01000003.1"/>
</dbReference>
<keyword evidence="2" id="KW-1185">Reference proteome</keyword>
<name>A0A235B8I0_9BACL</name>
<protein>
    <submittedName>
        <fullName evidence="1">Uncharacterized protein</fullName>
    </submittedName>
</protein>
<gene>
    <name evidence="1" type="ORF">CHM34_06815</name>
</gene>
<dbReference type="AlphaFoldDB" id="A0A235B8I0"/>
<evidence type="ECO:0000313" key="2">
    <source>
        <dbReference type="Proteomes" id="UP000215459"/>
    </source>
</evidence>
<reference evidence="1 2" key="1">
    <citation type="submission" date="2017-07" db="EMBL/GenBank/DDBJ databases">
        <title>The genome sequence of Paludifilum halophilum highlights mechanisms for microbial adaptation to high salt environemnts.</title>
        <authorList>
            <person name="Belbahri L."/>
        </authorList>
    </citation>
    <scope>NUCLEOTIDE SEQUENCE [LARGE SCALE GENOMIC DNA]</scope>
    <source>
        <strain evidence="1 2">DSM 102817</strain>
    </source>
</reference>
<organism evidence="1 2">
    <name type="scientific">Paludifilum halophilum</name>
    <dbReference type="NCBI Taxonomy" id="1642702"/>
    <lineage>
        <taxon>Bacteria</taxon>
        <taxon>Bacillati</taxon>
        <taxon>Bacillota</taxon>
        <taxon>Bacilli</taxon>
        <taxon>Bacillales</taxon>
        <taxon>Thermoactinomycetaceae</taxon>
        <taxon>Paludifilum</taxon>
    </lineage>
</organism>
<sequence length="97" mass="11092">MLSEFNPRELIRGFIWCAVKHTGTRVYEVFIDREEASDGYLVVKVSAGMHYLPSITPGQAIEEVEKFIGHYKLVEAEIEQEVSRGGITVTFRFELII</sequence>
<dbReference type="Proteomes" id="UP000215459">
    <property type="component" value="Unassembled WGS sequence"/>
</dbReference>
<proteinExistence type="predicted"/>